<keyword evidence="9" id="KW-0503">Monooxygenase</keyword>
<protein>
    <recommendedName>
        <fullName evidence="14">Cytochrome P450</fullName>
    </recommendedName>
</protein>
<feature type="transmembrane region" description="Helical" evidence="11">
    <location>
        <begin position="6"/>
        <end position="25"/>
    </location>
</feature>
<keyword evidence="5" id="KW-0479">Metal-binding</keyword>
<dbReference type="InterPro" id="IPR036396">
    <property type="entry name" value="Cyt_P450_sf"/>
</dbReference>
<dbReference type="Gene3D" id="1.10.630.10">
    <property type="entry name" value="Cytochrome P450"/>
    <property type="match status" value="1"/>
</dbReference>
<dbReference type="EMBL" id="JAVXUO010002077">
    <property type="protein sequence ID" value="KAK2976464.1"/>
    <property type="molecule type" value="Genomic_DNA"/>
</dbReference>
<evidence type="ECO:0008006" key="14">
    <source>
        <dbReference type="Google" id="ProtNLM"/>
    </source>
</evidence>
<gene>
    <name evidence="12" type="ORF">RJ640_015587</name>
</gene>
<comment type="caution">
    <text evidence="12">The sequence shown here is derived from an EMBL/GenBank/DDBJ whole genome shotgun (WGS) entry which is preliminary data.</text>
</comment>
<evidence type="ECO:0000313" key="12">
    <source>
        <dbReference type="EMBL" id="KAK2976464.1"/>
    </source>
</evidence>
<dbReference type="GO" id="GO:0020037">
    <property type="term" value="F:heme binding"/>
    <property type="evidence" value="ECO:0007669"/>
    <property type="project" value="InterPro"/>
</dbReference>
<dbReference type="GO" id="GO:0016020">
    <property type="term" value="C:membrane"/>
    <property type="evidence" value="ECO:0007669"/>
    <property type="project" value="UniProtKB-SubCell"/>
</dbReference>
<dbReference type="GO" id="GO:0004497">
    <property type="term" value="F:monooxygenase activity"/>
    <property type="evidence" value="ECO:0007669"/>
    <property type="project" value="UniProtKB-KW"/>
</dbReference>
<proteinExistence type="inferred from homology"/>
<evidence type="ECO:0000256" key="7">
    <source>
        <dbReference type="ARBA" id="ARBA00023002"/>
    </source>
</evidence>
<dbReference type="PANTHER" id="PTHR24282">
    <property type="entry name" value="CYTOCHROME P450 FAMILY MEMBER"/>
    <property type="match status" value="1"/>
</dbReference>
<dbReference type="AlphaFoldDB" id="A0AA88R1X5"/>
<name>A0AA88R1X5_9ASTE</name>
<feature type="transmembrane region" description="Helical" evidence="11">
    <location>
        <begin position="331"/>
        <end position="352"/>
    </location>
</feature>
<accession>A0AA88R1X5</accession>
<sequence>MEQLLLPFLLLVFCLIIIVYHDLWFKPKMLRLKLQRQGIDGPQPSPIMGNIPEIKHIKSLVQCSENSCNNRKDPPSLDCSSILFPYFQQWTKQYGKTFSFQLGTVPVLYVTDPELVREINLCRSLDLGKPAYLQKDRGPLLGKGLITTNRAVWTHQRKTIAPNLYVDKVKDMLYVVIESAKALVKSWESMVESEGGVTDIRVDEYVRNFTCQVFSKIMFGSNSSVEIHLLPKCRALIEASGTPTILSGIPFYSLTRRPHILHAARWTVLLTTTVAVASFAAELAFISAVLPSSSSPSRSCCANGFNNIPLDASREMLCLPVHLVKRSTLDFLVPIVFEALVVAGSACMIRALGLCHV</sequence>
<comment type="subcellular location">
    <subcellularLocation>
        <location evidence="1">Membrane</location>
    </subcellularLocation>
</comment>
<evidence type="ECO:0000256" key="11">
    <source>
        <dbReference type="SAM" id="Phobius"/>
    </source>
</evidence>
<evidence type="ECO:0000256" key="10">
    <source>
        <dbReference type="ARBA" id="ARBA00023136"/>
    </source>
</evidence>
<comment type="similarity">
    <text evidence="2">Belongs to the cytochrome P450 family.</text>
</comment>
<evidence type="ECO:0000256" key="1">
    <source>
        <dbReference type="ARBA" id="ARBA00004370"/>
    </source>
</evidence>
<keyword evidence="7" id="KW-0560">Oxidoreductase</keyword>
<evidence type="ECO:0000256" key="8">
    <source>
        <dbReference type="ARBA" id="ARBA00023004"/>
    </source>
</evidence>
<reference evidence="12" key="1">
    <citation type="submission" date="2022-12" db="EMBL/GenBank/DDBJ databases">
        <title>Draft genome assemblies for two species of Escallonia (Escalloniales).</title>
        <authorList>
            <person name="Chanderbali A."/>
            <person name="Dervinis C."/>
            <person name="Anghel I."/>
            <person name="Soltis D."/>
            <person name="Soltis P."/>
            <person name="Zapata F."/>
        </authorList>
    </citation>
    <scope>NUCLEOTIDE SEQUENCE</scope>
    <source>
        <strain evidence="12">UCBG92.1500</strain>
        <tissue evidence="12">Leaf</tissue>
    </source>
</reference>
<keyword evidence="6 11" id="KW-1133">Transmembrane helix</keyword>
<evidence type="ECO:0000256" key="6">
    <source>
        <dbReference type="ARBA" id="ARBA00022989"/>
    </source>
</evidence>
<keyword evidence="10 11" id="KW-0472">Membrane</keyword>
<keyword evidence="3" id="KW-0349">Heme</keyword>
<dbReference type="InterPro" id="IPR050665">
    <property type="entry name" value="Cytochrome_P450_Monooxygen"/>
</dbReference>
<dbReference type="PANTHER" id="PTHR24282:SF28">
    <property type="entry name" value="CYTOCHROME P450"/>
    <property type="match status" value="1"/>
</dbReference>
<organism evidence="12 13">
    <name type="scientific">Escallonia rubra</name>
    <dbReference type="NCBI Taxonomy" id="112253"/>
    <lineage>
        <taxon>Eukaryota</taxon>
        <taxon>Viridiplantae</taxon>
        <taxon>Streptophyta</taxon>
        <taxon>Embryophyta</taxon>
        <taxon>Tracheophyta</taxon>
        <taxon>Spermatophyta</taxon>
        <taxon>Magnoliopsida</taxon>
        <taxon>eudicotyledons</taxon>
        <taxon>Gunneridae</taxon>
        <taxon>Pentapetalae</taxon>
        <taxon>asterids</taxon>
        <taxon>campanulids</taxon>
        <taxon>Escalloniales</taxon>
        <taxon>Escalloniaceae</taxon>
        <taxon>Escallonia</taxon>
    </lineage>
</organism>
<dbReference type="GO" id="GO:0016705">
    <property type="term" value="F:oxidoreductase activity, acting on paired donors, with incorporation or reduction of molecular oxygen"/>
    <property type="evidence" value="ECO:0007669"/>
    <property type="project" value="InterPro"/>
</dbReference>
<keyword evidence="8" id="KW-0408">Iron</keyword>
<evidence type="ECO:0000256" key="2">
    <source>
        <dbReference type="ARBA" id="ARBA00010617"/>
    </source>
</evidence>
<dbReference type="SUPFAM" id="SSF48264">
    <property type="entry name" value="Cytochrome P450"/>
    <property type="match status" value="1"/>
</dbReference>
<dbReference type="Pfam" id="PF00067">
    <property type="entry name" value="p450"/>
    <property type="match status" value="1"/>
</dbReference>
<keyword evidence="13" id="KW-1185">Reference proteome</keyword>
<dbReference type="GO" id="GO:0005506">
    <property type="term" value="F:iron ion binding"/>
    <property type="evidence" value="ECO:0007669"/>
    <property type="project" value="InterPro"/>
</dbReference>
<evidence type="ECO:0000256" key="5">
    <source>
        <dbReference type="ARBA" id="ARBA00022723"/>
    </source>
</evidence>
<keyword evidence="4 11" id="KW-0812">Transmembrane</keyword>
<dbReference type="InterPro" id="IPR001128">
    <property type="entry name" value="Cyt_P450"/>
</dbReference>
<evidence type="ECO:0000256" key="3">
    <source>
        <dbReference type="ARBA" id="ARBA00022617"/>
    </source>
</evidence>
<feature type="transmembrane region" description="Helical" evidence="11">
    <location>
        <begin position="266"/>
        <end position="289"/>
    </location>
</feature>
<evidence type="ECO:0000256" key="9">
    <source>
        <dbReference type="ARBA" id="ARBA00023033"/>
    </source>
</evidence>
<evidence type="ECO:0000256" key="4">
    <source>
        <dbReference type="ARBA" id="ARBA00022692"/>
    </source>
</evidence>
<evidence type="ECO:0000313" key="13">
    <source>
        <dbReference type="Proteomes" id="UP001187471"/>
    </source>
</evidence>
<dbReference type="Proteomes" id="UP001187471">
    <property type="component" value="Unassembled WGS sequence"/>
</dbReference>